<keyword evidence="1" id="KW-0436">Ligase</keyword>
<name>A0ABV4AIM8_9GAMM</name>
<dbReference type="Proteomes" id="UP001562065">
    <property type="component" value="Unassembled WGS sequence"/>
</dbReference>
<proteinExistence type="inferred from homology"/>
<dbReference type="HAMAP" id="MF_00122">
    <property type="entry name" value="GatC"/>
    <property type="match status" value="1"/>
</dbReference>
<gene>
    <name evidence="1 2" type="primary">gatC</name>
    <name evidence="2" type="ORF">AB5I84_11015</name>
</gene>
<reference evidence="2 3" key="1">
    <citation type="submission" date="2024-07" db="EMBL/GenBank/DDBJ databases">
        <authorList>
            <person name="Ren Q."/>
        </authorList>
    </citation>
    <scope>NUCLEOTIDE SEQUENCE [LARGE SCALE GENOMIC DNA]</scope>
    <source>
        <strain evidence="2 3">REN37</strain>
    </source>
</reference>
<dbReference type="PANTHER" id="PTHR15004:SF0">
    <property type="entry name" value="GLUTAMYL-TRNA(GLN) AMIDOTRANSFERASE SUBUNIT C, MITOCHONDRIAL"/>
    <property type="match status" value="1"/>
</dbReference>
<organism evidence="2 3">
    <name type="scientific">Isoalcanivorax beigongshangi</name>
    <dbReference type="NCBI Taxonomy" id="3238810"/>
    <lineage>
        <taxon>Bacteria</taxon>
        <taxon>Pseudomonadati</taxon>
        <taxon>Pseudomonadota</taxon>
        <taxon>Gammaproteobacteria</taxon>
        <taxon>Oceanospirillales</taxon>
        <taxon>Alcanivoracaceae</taxon>
        <taxon>Isoalcanivorax</taxon>
    </lineage>
</organism>
<comment type="function">
    <text evidence="1">Allows the formation of correctly charged Asn-tRNA(Asn) or Gln-tRNA(Gln) through the transamidation of misacylated Asp-tRNA(Asn) or Glu-tRNA(Gln) in organisms which lack either or both of asparaginyl-tRNA or glutaminyl-tRNA synthetases. The reaction takes place in the presence of glutamine and ATP through an activated phospho-Asp-tRNA(Asn) or phospho-Glu-tRNA(Gln).</text>
</comment>
<comment type="catalytic activity">
    <reaction evidence="1">
        <text>L-aspartyl-tRNA(Asn) + L-glutamine + ATP + H2O = L-asparaginyl-tRNA(Asn) + L-glutamate + ADP + phosphate + 2 H(+)</text>
        <dbReference type="Rhea" id="RHEA:14513"/>
        <dbReference type="Rhea" id="RHEA-COMP:9674"/>
        <dbReference type="Rhea" id="RHEA-COMP:9677"/>
        <dbReference type="ChEBI" id="CHEBI:15377"/>
        <dbReference type="ChEBI" id="CHEBI:15378"/>
        <dbReference type="ChEBI" id="CHEBI:29985"/>
        <dbReference type="ChEBI" id="CHEBI:30616"/>
        <dbReference type="ChEBI" id="CHEBI:43474"/>
        <dbReference type="ChEBI" id="CHEBI:58359"/>
        <dbReference type="ChEBI" id="CHEBI:78515"/>
        <dbReference type="ChEBI" id="CHEBI:78516"/>
        <dbReference type="ChEBI" id="CHEBI:456216"/>
    </reaction>
</comment>
<comment type="similarity">
    <text evidence="1">Belongs to the GatC family.</text>
</comment>
<evidence type="ECO:0000256" key="1">
    <source>
        <dbReference type="HAMAP-Rule" id="MF_00122"/>
    </source>
</evidence>
<dbReference type="Pfam" id="PF02686">
    <property type="entry name" value="GatC"/>
    <property type="match status" value="1"/>
</dbReference>
<protein>
    <recommendedName>
        <fullName evidence="1">Aspartyl/glutamyl-tRNA(Asn/Gln) amidotransferase subunit C</fullName>
        <shortName evidence="1">Asp/Glu-ADT subunit C</shortName>
        <ecNumber evidence="1">6.3.5.-</ecNumber>
    </recommendedName>
</protein>
<evidence type="ECO:0000313" key="2">
    <source>
        <dbReference type="EMBL" id="MEY1662679.1"/>
    </source>
</evidence>
<sequence>MSLDPQALARVAHLARLDLSADDHNGLTERLNTILAMVDRLQDADVSHLEPMAHPLDAVQTLRADEVTEPDVRAQVAPLAPAMDDGLYLVPRVIE</sequence>
<keyword evidence="1" id="KW-0067">ATP-binding</keyword>
<dbReference type="EMBL" id="JBGCUO010000001">
    <property type="protein sequence ID" value="MEY1662679.1"/>
    <property type="molecule type" value="Genomic_DNA"/>
</dbReference>
<dbReference type="InterPro" id="IPR003837">
    <property type="entry name" value="GatC"/>
</dbReference>
<comment type="subunit">
    <text evidence="1">Heterotrimer of A, B and C subunits.</text>
</comment>
<dbReference type="Gene3D" id="1.10.20.60">
    <property type="entry name" value="Glu-tRNAGln amidotransferase C subunit, N-terminal domain"/>
    <property type="match status" value="1"/>
</dbReference>
<dbReference type="RefSeq" id="WP_369455908.1">
    <property type="nucleotide sequence ID" value="NZ_JBGCUO010000001.1"/>
</dbReference>
<keyword evidence="1" id="KW-0648">Protein biosynthesis</keyword>
<keyword evidence="1" id="KW-0547">Nucleotide-binding</keyword>
<evidence type="ECO:0000313" key="3">
    <source>
        <dbReference type="Proteomes" id="UP001562065"/>
    </source>
</evidence>
<dbReference type="SUPFAM" id="SSF141000">
    <property type="entry name" value="Glu-tRNAGln amidotransferase C subunit"/>
    <property type="match status" value="1"/>
</dbReference>
<comment type="catalytic activity">
    <reaction evidence="1">
        <text>L-glutamyl-tRNA(Gln) + L-glutamine + ATP + H2O = L-glutaminyl-tRNA(Gln) + L-glutamate + ADP + phosphate + H(+)</text>
        <dbReference type="Rhea" id="RHEA:17521"/>
        <dbReference type="Rhea" id="RHEA-COMP:9681"/>
        <dbReference type="Rhea" id="RHEA-COMP:9684"/>
        <dbReference type="ChEBI" id="CHEBI:15377"/>
        <dbReference type="ChEBI" id="CHEBI:15378"/>
        <dbReference type="ChEBI" id="CHEBI:29985"/>
        <dbReference type="ChEBI" id="CHEBI:30616"/>
        <dbReference type="ChEBI" id="CHEBI:43474"/>
        <dbReference type="ChEBI" id="CHEBI:58359"/>
        <dbReference type="ChEBI" id="CHEBI:78520"/>
        <dbReference type="ChEBI" id="CHEBI:78521"/>
        <dbReference type="ChEBI" id="CHEBI:456216"/>
    </reaction>
</comment>
<dbReference type="InterPro" id="IPR036113">
    <property type="entry name" value="Asp/Glu-ADT_sf_sub_c"/>
</dbReference>
<dbReference type="NCBIfam" id="TIGR00135">
    <property type="entry name" value="gatC"/>
    <property type="match status" value="1"/>
</dbReference>
<comment type="caution">
    <text evidence="2">The sequence shown here is derived from an EMBL/GenBank/DDBJ whole genome shotgun (WGS) entry which is preliminary data.</text>
</comment>
<accession>A0ABV4AIM8</accession>
<keyword evidence="3" id="KW-1185">Reference proteome</keyword>
<dbReference type="PANTHER" id="PTHR15004">
    <property type="entry name" value="GLUTAMYL-TRNA(GLN) AMIDOTRANSFERASE SUBUNIT C, MITOCHONDRIAL"/>
    <property type="match status" value="1"/>
</dbReference>
<dbReference type="EC" id="6.3.5.-" evidence="1"/>